<reference evidence="4 5" key="1">
    <citation type="submission" date="2016-10" db="EMBL/GenBank/DDBJ databases">
        <authorList>
            <person name="Varghese N."/>
            <person name="Submissions S."/>
        </authorList>
    </citation>
    <scope>NUCLEOTIDE SEQUENCE [LARGE SCALE GENOMIC DNA]</scope>
    <source>
        <strain evidence="4 5">DSM 16525</strain>
    </source>
</reference>
<dbReference type="NCBIfam" id="NF005449">
    <property type="entry name" value="PRK07041.1"/>
    <property type="match status" value="1"/>
</dbReference>
<dbReference type="EMBL" id="FOIB01000019">
    <property type="protein sequence ID" value="SEU42345.1"/>
    <property type="molecule type" value="Genomic_DNA"/>
</dbReference>
<comment type="similarity">
    <text evidence="1">Belongs to the short-chain dehydrogenases/reductases (SDR) family.</text>
</comment>
<accession>A0A511TGB7</accession>
<dbReference type="Proteomes" id="UP000183760">
    <property type="component" value="Unassembled WGS sequence"/>
</dbReference>
<dbReference type="InterPro" id="IPR051122">
    <property type="entry name" value="SDR_DHRS6-like"/>
</dbReference>
<evidence type="ECO:0000313" key="6">
    <source>
        <dbReference type="Proteomes" id="UP000321514"/>
    </source>
</evidence>
<sequence length="238" mass="24668">MTLEQQHVVVVGGSSGIGLGVARAALAQGASVTLASRSSEKLARAAALLDSPGRVRTCPVDATSEDSVRQLFEALGPVNHVVVTAVEARYLGIRGMDFAAARRVFDSKLMAAFHVASHARIAPGGSLVFTTGIASLRPKPNGSVIAAVNGAIEAAVRAWALELAPVRVNALSPGWIDTPVWDAIAGGAKDQLFEQHARRLPVGRIGTTTDVGHAALFLMSNGFTTGEVLRVDGGHPLV</sequence>
<dbReference type="Pfam" id="PF13561">
    <property type="entry name" value="adh_short_C2"/>
    <property type="match status" value="1"/>
</dbReference>
<name>A0A511TGB7_MYXFU</name>
<dbReference type="PANTHER" id="PTHR43477">
    <property type="entry name" value="DIHYDROANTICAPSIN 7-DEHYDROGENASE"/>
    <property type="match status" value="1"/>
</dbReference>
<dbReference type="PRINTS" id="PR00081">
    <property type="entry name" value="GDHRDH"/>
</dbReference>
<dbReference type="SUPFAM" id="SSF51735">
    <property type="entry name" value="NAD(P)-binding Rossmann-fold domains"/>
    <property type="match status" value="1"/>
</dbReference>
<dbReference type="GO" id="GO:0016491">
    <property type="term" value="F:oxidoreductase activity"/>
    <property type="evidence" value="ECO:0007669"/>
    <property type="project" value="UniProtKB-KW"/>
</dbReference>
<comment type="caution">
    <text evidence="3">The sequence shown here is derived from an EMBL/GenBank/DDBJ whole genome shotgun (WGS) entry which is preliminary data.</text>
</comment>
<evidence type="ECO:0000256" key="1">
    <source>
        <dbReference type="ARBA" id="ARBA00006484"/>
    </source>
</evidence>
<evidence type="ECO:0000313" key="5">
    <source>
        <dbReference type="Proteomes" id="UP000183760"/>
    </source>
</evidence>
<reference evidence="3 6" key="2">
    <citation type="submission" date="2019-07" db="EMBL/GenBank/DDBJ databases">
        <title>Whole genome shotgun sequence of Myxococcus fulvus NBRC 100333.</title>
        <authorList>
            <person name="Hosoyama A."/>
            <person name="Uohara A."/>
            <person name="Ohji S."/>
            <person name="Ichikawa N."/>
        </authorList>
    </citation>
    <scope>NUCLEOTIDE SEQUENCE [LARGE SCALE GENOMIC DNA]</scope>
    <source>
        <strain evidence="3 6">NBRC 100333</strain>
    </source>
</reference>
<proteinExistence type="inferred from homology"/>
<evidence type="ECO:0000313" key="4">
    <source>
        <dbReference type="EMBL" id="SEU42345.1"/>
    </source>
</evidence>
<protein>
    <submittedName>
        <fullName evidence="4">NAD(P)-dependent dehydrogenase, short-chain alcohol dehydrogenase family</fullName>
    </submittedName>
    <submittedName>
        <fullName evidence="3">Short chain dehydrogenase</fullName>
    </submittedName>
</protein>
<dbReference type="InterPro" id="IPR036291">
    <property type="entry name" value="NAD(P)-bd_dom_sf"/>
</dbReference>
<dbReference type="Proteomes" id="UP000321514">
    <property type="component" value="Unassembled WGS sequence"/>
</dbReference>
<organism evidence="3 6">
    <name type="scientific">Myxococcus fulvus</name>
    <dbReference type="NCBI Taxonomy" id="33"/>
    <lineage>
        <taxon>Bacteria</taxon>
        <taxon>Pseudomonadati</taxon>
        <taxon>Myxococcota</taxon>
        <taxon>Myxococcia</taxon>
        <taxon>Myxococcales</taxon>
        <taxon>Cystobacterineae</taxon>
        <taxon>Myxococcaceae</taxon>
        <taxon>Myxococcus</taxon>
    </lineage>
</organism>
<dbReference type="Gene3D" id="3.40.50.720">
    <property type="entry name" value="NAD(P)-binding Rossmann-like Domain"/>
    <property type="match status" value="1"/>
</dbReference>
<dbReference type="PANTHER" id="PTHR43477:SF1">
    <property type="entry name" value="DIHYDROANTICAPSIN 7-DEHYDROGENASE"/>
    <property type="match status" value="1"/>
</dbReference>
<dbReference type="AlphaFoldDB" id="A0A511TGB7"/>
<keyword evidence="2" id="KW-0560">Oxidoreductase</keyword>
<evidence type="ECO:0000313" key="3">
    <source>
        <dbReference type="EMBL" id="GEN13217.1"/>
    </source>
</evidence>
<dbReference type="InterPro" id="IPR002347">
    <property type="entry name" value="SDR_fam"/>
</dbReference>
<dbReference type="EMBL" id="BJXR01000076">
    <property type="protein sequence ID" value="GEN13217.1"/>
    <property type="molecule type" value="Genomic_DNA"/>
</dbReference>
<dbReference type="OrthoDB" id="5363038at2"/>
<dbReference type="RefSeq" id="WP_074959347.1">
    <property type="nucleotide sequence ID" value="NZ_BJXR01000076.1"/>
</dbReference>
<evidence type="ECO:0000256" key="2">
    <source>
        <dbReference type="ARBA" id="ARBA00023002"/>
    </source>
</evidence>
<gene>
    <name evidence="3" type="ORF">MFU01_82540</name>
    <name evidence="4" type="ORF">SAMN05443572_11936</name>
</gene>
<keyword evidence="5" id="KW-1185">Reference proteome</keyword>